<gene>
    <name evidence="3" type="ORF">M407DRAFT_244251</name>
</gene>
<sequence length="242" mass="26977">MRVLSLAAFATLAVSLVTAAGQHPAAPRPAADAVSARQVKRKELEVKQKYPEYFDKRGNHGGSKPSDKPEECPFKGIGDNNHGNDHNNDHYGDHHKRSTNLIHAARYDDAVNILKAREVADFLVSRGVYTATNGTRLVDRSFLEGLEKGEAMLAKRSRWSRALNNAVSDTLVSIGMPVYRQWKERTLTGLDATFHLSETTAFNVRDIPAIERALLDHPEFKETQILGYRVTRRFIEAASALN</sequence>
<dbReference type="Proteomes" id="UP000054248">
    <property type="component" value="Unassembled WGS sequence"/>
</dbReference>
<evidence type="ECO:0000313" key="4">
    <source>
        <dbReference type="Proteomes" id="UP000054248"/>
    </source>
</evidence>
<evidence type="ECO:0000256" key="1">
    <source>
        <dbReference type="SAM" id="MobiDB-lite"/>
    </source>
</evidence>
<keyword evidence="4" id="KW-1185">Reference proteome</keyword>
<evidence type="ECO:0000256" key="2">
    <source>
        <dbReference type="SAM" id="SignalP"/>
    </source>
</evidence>
<name>A0A0C3LU87_9AGAM</name>
<feature type="chain" id="PRO_5002166717" evidence="2">
    <location>
        <begin position="20"/>
        <end position="242"/>
    </location>
</feature>
<dbReference type="AlphaFoldDB" id="A0A0C3LU87"/>
<evidence type="ECO:0000313" key="3">
    <source>
        <dbReference type="EMBL" id="KIO24952.1"/>
    </source>
</evidence>
<dbReference type="HOGENOM" id="CLU_083224_0_0_1"/>
<dbReference type="OrthoDB" id="3218485at2759"/>
<reference evidence="4" key="2">
    <citation type="submission" date="2015-01" db="EMBL/GenBank/DDBJ databases">
        <title>Evolutionary Origins and Diversification of the Mycorrhizal Mutualists.</title>
        <authorList>
            <consortium name="DOE Joint Genome Institute"/>
            <consortium name="Mycorrhizal Genomics Consortium"/>
            <person name="Kohler A."/>
            <person name="Kuo A."/>
            <person name="Nagy L.G."/>
            <person name="Floudas D."/>
            <person name="Copeland A."/>
            <person name="Barry K.W."/>
            <person name="Cichocki N."/>
            <person name="Veneault-Fourrey C."/>
            <person name="LaButti K."/>
            <person name="Lindquist E.A."/>
            <person name="Lipzen A."/>
            <person name="Lundell T."/>
            <person name="Morin E."/>
            <person name="Murat C."/>
            <person name="Riley R."/>
            <person name="Ohm R."/>
            <person name="Sun H."/>
            <person name="Tunlid A."/>
            <person name="Henrissat B."/>
            <person name="Grigoriev I.V."/>
            <person name="Hibbett D.S."/>
            <person name="Martin F."/>
        </authorList>
    </citation>
    <scope>NUCLEOTIDE SEQUENCE [LARGE SCALE GENOMIC DNA]</scope>
    <source>
        <strain evidence="4">MUT 4182</strain>
    </source>
</reference>
<organism evidence="3 4">
    <name type="scientific">Tulasnella calospora MUT 4182</name>
    <dbReference type="NCBI Taxonomy" id="1051891"/>
    <lineage>
        <taxon>Eukaryota</taxon>
        <taxon>Fungi</taxon>
        <taxon>Dikarya</taxon>
        <taxon>Basidiomycota</taxon>
        <taxon>Agaricomycotina</taxon>
        <taxon>Agaricomycetes</taxon>
        <taxon>Cantharellales</taxon>
        <taxon>Tulasnellaceae</taxon>
        <taxon>Tulasnella</taxon>
    </lineage>
</organism>
<protein>
    <submittedName>
        <fullName evidence="3">Uncharacterized protein</fullName>
    </submittedName>
</protein>
<reference evidence="3 4" key="1">
    <citation type="submission" date="2014-04" db="EMBL/GenBank/DDBJ databases">
        <authorList>
            <consortium name="DOE Joint Genome Institute"/>
            <person name="Kuo A."/>
            <person name="Girlanda M."/>
            <person name="Perotto S."/>
            <person name="Kohler A."/>
            <person name="Nagy L.G."/>
            <person name="Floudas D."/>
            <person name="Copeland A."/>
            <person name="Barry K.W."/>
            <person name="Cichocki N."/>
            <person name="Veneault-Fourrey C."/>
            <person name="LaButti K."/>
            <person name="Lindquist E.A."/>
            <person name="Lipzen A."/>
            <person name="Lundell T."/>
            <person name="Morin E."/>
            <person name="Murat C."/>
            <person name="Sun H."/>
            <person name="Tunlid A."/>
            <person name="Henrissat B."/>
            <person name="Grigoriev I.V."/>
            <person name="Hibbett D.S."/>
            <person name="Martin F."/>
            <person name="Nordberg H.P."/>
            <person name="Cantor M.N."/>
            <person name="Hua S.X."/>
        </authorList>
    </citation>
    <scope>NUCLEOTIDE SEQUENCE [LARGE SCALE GENOMIC DNA]</scope>
    <source>
        <strain evidence="3 4">MUT 4182</strain>
    </source>
</reference>
<keyword evidence="2" id="KW-0732">Signal</keyword>
<dbReference type="EMBL" id="KN823051">
    <property type="protein sequence ID" value="KIO24952.1"/>
    <property type="molecule type" value="Genomic_DNA"/>
</dbReference>
<feature type="region of interest" description="Disordered" evidence="1">
    <location>
        <begin position="54"/>
        <end position="87"/>
    </location>
</feature>
<accession>A0A0C3LU87</accession>
<proteinExistence type="predicted"/>
<feature type="signal peptide" evidence="2">
    <location>
        <begin position="1"/>
        <end position="19"/>
    </location>
</feature>